<dbReference type="EMBL" id="LAZR01000282">
    <property type="protein sequence ID" value="KKN77261.1"/>
    <property type="molecule type" value="Genomic_DNA"/>
</dbReference>
<comment type="caution">
    <text evidence="1">The sequence shown here is derived from an EMBL/GenBank/DDBJ whole genome shotgun (WGS) entry which is preliminary data.</text>
</comment>
<dbReference type="InterPro" id="IPR008713">
    <property type="entry name" value="Phage_lambda_NinG"/>
</dbReference>
<organism evidence="1">
    <name type="scientific">marine sediment metagenome</name>
    <dbReference type="NCBI Taxonomy" id="412755"/>
    <lineage>
        <taxon>unclassified sequences</taxon>
        <taxon>metagenomes</taxon>
        <taxon>ecological metagenomes</taxon>
    </lineage>
</organism>
<accession>A0A0F9VUZ3</accession>
<evidence type="ECO:0000313" key="1">
    <source>
        <dbReference type="EMBL" id="KKN77261.1"/>
    </source>
</evidence>
<dbReference type="AlphaFoldDB" id="A0A0F9VUZ3"/>
<sequence length="146" mass="16946">MTPKQKASAAFSRYIRLRDALEYCQIHMIETRQFARPEDIIGVCCTCGTVKRWIKMDAGHFKPRGIGGGSGTYFDERNVHLQCKRCNGFEGGRVQDYEEFIIEKYGQGVLEELNIKHHIPGRMGDVEYQILEQHYKEEYKKLLKGI</sequence>
<name>A0A0F9VUZ3_9ZZZZ</name>
<dbReference type="Gene3D" id="1.10.30.50">
    <property type="match status" value="1"/>
</dbReference>
<reference evidence="1" key="1">
    <citation type="journal article" date="2015" name="Nature">
        <title>Complex archaea that bridge the gap between prokaryotes and eukaryotes.</title>
        <authorList>
            <person name="Spang A."/>
            <person name="Saw J.H."/>
            <person name="Jorgensen S.L."/>
            <person name="Zaremba-Niedzwiedzka K."/>
            <person name="Martijn J."/>
            <person name="Lind A.E."/>
            <person name="van Eijk R."/>
            <person name="Schleper C."/>
            <person name="Guy L."/>
            <person name="Ettema T.J."/>
        </authorList>
    </citation>
    <scope>NUCLEOTIDE SEQUENCE</scope>
</reference>
<proteinExistence type="predicted"/>
<protein>
    <submittedName>
        <fullName evidence="1">Uncharacterized protein</fullName>
    </submittedName>
</protein>
<dbReference type="Pfam" id="PF05766">
    <property type="entry name" value="NinG"/>
    <property type="match status" value="1"/>
</dbReference>
<gene>
    <name evidence="1" type="ORF">LCGC14_0362390</name>
</gene>